<protein>
    <submittedName>
        <fullName evidence="2">Uncharacterized protein</fullName>
    </submittedName>
</protein>
<evidence type="ECO:0000313" key="3">
    <source>
        <dbReference type="Proteomes" id="UP000193067"/>
    </source>
</evidence>
<dbReference type="EMBL" id="KZ084086">
    <property type="protein sequence ID" value="OSD08332.1"/>
    <property type="molecule type" value="Genomic_DNA"/>
</dbReference>
<reference evidence="2 3" key="1">
    <citation type="journal article" date="2015" name="Biotechnol. Biofuels">
        <title>Enhanced degradation of softwood versus hardwood by the white-rot fungus Pycnoporus coccineus.</title>
        <authorList>
            <person name="Couturier M."/>
            <person name="Navarro D."/>
            <person name="Chevret D."/>
            <person name="Henrissat B."/>
            <person name="Piumi F."/>
            <person name="Ruiz-Duenas F.J."/>
            <person name="Martinez A.T."/>
            <person name="Grigoriev I.V."/>
            <person name="Riley R."/>
            <person name="Lipzen A."/>
            <person name="Berrin J.G."/>
            <person name="Master E.R."/>
            <person name="Rosso M.N."/>
        </authorList>
    </citation>
    <scope>NUCLEOTIDE SEQUENCE [LARGE SCALE GENOMIC DNA]</scope>
    <source>
        <strain evidence="2 3">BRFM310</strain>
    </source>
</reference>
<proteinExistence type="predicted"/>
<organism evidence="2 3">
    <name type="scientific">Trametes coccinea (strain BRFM310)</name>
    <name type="common">Pycnoporus coccineus</name>
    <dbReference type="NCBI Taxonomy" id="1353009"/>
    <lineage>
        <taxon>Eukaryota</taxon>
        <taxon>Fungi</taxon>
        <taxon>Dikarya</taxon>
        <taxon>Basidiomycota</taxon>
        <taxon>Agaricomycotina</taxon>
        <taxon>Agaricomycetes</taxon>
        <taxon>Polyporales</taxon>
        <taxon>Polyporaceae</taxon>
        <taxon>Trametes</taxon>
    </lineage>
</organism>
<feature type="region of interest" description="Disordered" evidence="1">
    <location>
        <begin position="1"/>
        <end position="23"/>
    </location>
</feature>
<dbReference type="Proteomes" id="UP000193067">
    <property type="component" value="Unassembled WGS sequence"/>
</dbReference>
<feature type="region of interest" description="Disordered" evidence="1">
    <location>
        <begin position="68"/>
        <end position="100"/>
    </location>
</feature>
<feature type="compositionally biased region" description="Basic residues" evidence="1">
    <location>
        <begin position="1"/>
        <end position="15"/>
    </location>
</feature>
<accession>A0A1Y2J7V8</accession>
<evidence type="ECO:0000256" key="1">
    <source>
        <dbReference type="SAM" id="MobiDB-lite"/>
    </source>
</evidence>
<evidence type="ECO:0000313" key="2">
    <source>
        <dbReference type="EMBL" id="OSD08332.1"/>
    </source>
</evidence>
<gene>
    <name evidence="2" type="ORF">PYCCODRAFT_10996</name>
</gene>
<keyword evidence="3" id="KW-1185">Reference proteome</keyword>
<name>A0A1Y2J7V8_TRAC3</name>
<dbReference type="AlphaFoldDB" id="A0A1Y2J7V8"/>
<sequence length="171" mass="18649">MARSNGSRRMRRGARKGYALKNAPHRTSGMPFIPFVYAECTQCCHSKAFRPPCPFLSPHAQQACSQRTSTLPYDAPPSSAPGGRSDRRSPSPAWAMHGVRRRPPGARRVAGVGIEIGALFYSGARLRERCICTVLWKGRECAIGRYAIRSFLCARGASGCGAWCASFVARS</sequence>